<evidence type="ECO:0000313" key="3">
    <source>
        <dbReference type="Proteomes" id="UP000054845"/>
    </source>
</evidence>
<feature type="compositionally biased region" description="Basic and acidic residues" evidence="1">
    <location>
        <begin position="948"/>
        <end position="969"/>
    </location>
</feature>
<dbReference type="EMBL" id="CCYA01000230">
    <property type="protein sequence ID" value="CEH13730.1"/>
    <property type="molecule type" value="Genomic_DNA"/>
</dbReference>
<feature type="compositionally biased region" description="Polar residues" evidence="1">
    <location>
        <begin position="788"/>
        <end position="800"/>
    </location>
</feature>
<evidence type="ECO:0000256" key="1">
    <source>
        <dbReference type="SAM" id="MobiDB-lite"/>
    </source>
</evidence>
<sequence>MLSPPTPPPPPSDADADPSPPVYTHLPVRYDQVNGAESSSTTSLIDHDAGSSSHPQPPPSPYLEDTFFDIAPRADATSFQVGYLGLEGFQSWIKGDVLVKLDPAIRASGKYAKCTISLTAEETTTSERVELFSAQQTLWSAPPAAMTPPIASTSRESAAYVESAQIPSTMPFTFSLTPDLPHCIHLPEGGIAYALEARLVPTLRQTSSPDVFKRAPVHLTRYSPPGPLASIVASADEEISNSHLNLQAEGSSSASKLRPHTWRLTEPVPLSIQLARTLFRRAEPIDIRIRIPPLPTGVQSEKALRLRAVEATLARVIHVRDTGRQEGDQSHKHQKQRADVAGSLGTWRASGIDEAPGYALAEDVSGPSSTIALSDLDDEALAPAADHSCRVEALLATSGKLCRFNSSRPILLRLTLHPPFARVNMPFPHPDHDAPHGGAGFGAGRGGGGGCESITQETLAHTVTFIVRVKVSMRGARSESRDVGVEKEITVIPGAAGAEAPVEDGAEPLEVPHARPTANEKHPVRDAEVAQVGTSARVLDLPYAAEGDLPFESFDSEEEYDGFEDIGRRLDEDSDSDESADRTEAERLLDVLAQPSGSSAHSSLRRSALQAMDVAVATRRNEQHAGEPPPSLLESQHDLQVIDDLEVEVAGVGLAMPRHHSDPRSGDDADSLPPAFGSAAMLPHHGSEPGPPLDSDLSGYAPRDNLEVRSGARQSPQSELIEVSGPRMPGQWNTGELLQATVGQTSPSPPLLPEWSEAQHHGRLQSLEPSYSHLAGESARALRHGVAQSHSPPSFASSVGATGRDLPRPLPPTNNGTPQPPPYVDGSRPASSRGTAAGGGIPPYEVPRSMPRHPSGVLPPGGERHSDSAVHNSYDLRSRNTENDSSDGRSVHPTEELSTHPEYEAHALPPAYPLDADQAPPGVEHRGPPQGYEMLAQPRSNAALDSRVMADHAGRVSEHPHPDHRDADLPRTTGYGPPSYEA</sequence>
<accession>A0A0N7L9G6</accession>
<dbReference type="AlphaFoldDB" id="A0A0N7L9G6"/>
<feature type="region of interest" description="Disordered" evidence="1">
    <location>
        <begin position="656"/>
        <end position="733"/>
    </location>
</feature>
<reference evidence="2 3" key="1">
    <citation type="submission" date="2014-09" db="EMBL/GenBank/DDBJ databases">
        <authorList>
            <person name="Magalhaes I.L.F."/>
            <person name="Oliveira U."/>
            <person name="Santos F.R."/>
            <person name="Vidigal T.H.D.A."/>
            <person name="Brescovit A.D."/>
            <person name="Santos A.J."/>
        </authorList>
    </citation>
    <scope>NUCLEOTIDE SEQUENCE [LARGE SCALE GENOMIC DNA]</scope>
</reference>
<feature type="compositionally biased region" description="Basic and acidic residues" evidence="1">
    <location>
        <begin position="862"/>
        <end position="905"/>
    </location>
</feature>
<feature type="compositionally biased region" description="Pro residues" evidence="1">
    <location>
        <begin position="1"/>
        <end position="12"/>
    </location>
</feature>
<organism evidence="2 3">
    <name type="scientific">Ceraceosorus bombacis</name>
    <dbReference type="NCBI Taxonomy" id="401625"/>
    <lineage>
        <taxon>Eukaryota</taxon>
        <taxon>Fungi</taxon>
        <taxon>Dikarya</taxon>
        <taxon>Basidiomycota</taxon>
        <taxon>Ustilaginomycotina</taxon>
        <taxon>Exobasidiomycetes</taxon>
        <taxon>Ceraceosorales</taxon>
        <taxon>Ceraceosoraceae</taxon>
        <taxon>Ceraceosorus</taxon>
    </lineage>
</organism>
<feature type="region of interest" description="Disordered" evidence="1">
    <location>
        <begin position="779"/>
        <end position="982"/>
    </location>
</feature>
<dbReference type="Proteomes" id="UP000054845">
    <property type="component" value="Unassembled WGS sequence"/>
</dbReference>
<protein>
    <submittedName>
        <fullName evidence="2">Uncharacterized protein</fullName>
    </submittedName>
</protein>
<dbReference type="OrthoDB" id="3357813at2759"/>
<feature type="region of interest" description="Disordered" evidence="1">
    <location>
        <begin position="1"/>
        <end position="63"/>
    </location>
</feature>
<keyword evidence="3" id="KW-1185">Reference proteome</keyword>
<feature type="compositionally biased region" description="Pro residues" evidence="1">
    <location>
        <begin position="808"/>
        <end position="823"/>
    </location>
</feature>
<dbReference type="STRING" id="401625.A0A0N7L9G6"/>
<feature type="compositionally biased region" description="Polar residues" evidence="1">
    <location>
        <begin position="35"/>
        <end position="44"/>
    </location>
</feature>
<evidence type="ECO:0000313" key="2">
    <source>
        <dbReference type="EMBL" id="CEH13730.1"/>
    </source>
</evidence>
<name>A0A0N7L9G6_9BASI</name>
<proteinExistence type="predicted"/>